<dbReference type="KEGG" id="mbw:MSBRW_2510"/>
<protein>
    <recommendedName>
        <fullName evidence="3">PD(D/E)XK endonuclease domain-containing protein</fullName>
    </recommendedName>
</protein>
<evidence type="ECO:0008006" key="3">
    <source>
        <dbReference type="Google" id="ProtNLM"/>
    </source>
</evidence>
<dbReference type="EMBL" id="CP009526">
    <property type="protein sequence ID" value="AKB51763.1"/>
    <property type="molecule type" value="Genomic_DNA"/>
</dbReference>
<evidence type="ECO:0000313" key="1">
    <source>
        <dbReference type="EMBL" id="AKB51763.1"/>
    </source>
</evidence>
<dbReference type="GeneID" id="24824066"/>
<evidence type="ECO:0000313" key="2">
    <source>
        <dbReference type="Proteomes" id="UP000033038"/>
    </source>
</evidence>
<sequence>MSVESCTAASNNGCNMEHIVQTLNPSADFEYCGLIDFTIDSVKVEVKSCQEKTTDASLKSKIRNGRFCFRAEQHKALVEQQGDYILIVQKAGTPFIYIRVPAKKLKLGSWNGEKHLSWKTAIKGALA</sequence>
<dbReference type="InterPro" id="IPR058715">
    <property type="entry name" value="PDDEXK_nuclease-rel"/>
</dbReference>
<accession>A0A0E3QN12</accession>
<dbReference type="Pfam" id="PF25941">
    <property type="entry name" value="PDDEXK_16"/>
    <property type="match status" value="1"/>
</dbReference>
<proteinExistence type="predicted"/>
<dbReference type="Proteomes" id="UP000033038">
    <property type="component" value="Chromosome"/>
</dbReference>
<reference evidence="1 2" key="1">
    <citation type="submission" date="2014-07" db="EMBL/GenBank/DDBJ databases">
        <title>Methanogenic archaea and the global carbon cycle.</title>
        <authorList>
            <person name="Henriksen J.R."/>
            <person name="Luke J."/>
            <person name="Reinhart S."/>
            <person name="Benedict M.N."/>
            <person name="Youngblut N.D."/>
            <person name="Metcalf M.E."/>
            <person name="Whitaker R.J."/>
            <person name="Metcalf W.W."/>
        </authorList>
    </citation>
    <scope>NUCLEOTIDE SEQUENCE [LARGE SCALE GENOMIC DNA]</scope>
    <source>
        <strain evidence="1 2">Wiesmoor</strain>
    </source>
</reference>
<dbReference type="RefSeq" id="WP_011307208.1">
    <property type="nucleotide sequence ID" value="NZ_CP009526.1"/>
</dbReference>
<dbReference type="PATRIC" id="fig|1434109.4.peg.3253"/>
<dbReference type="AlphaFoldDB" id="A0A0E3QN12"/>
<organism evidence="1 2">
    <name type="scientific">Methanosarcina barkeri str. Wiesmoor</name>
    <dbReference type="NCBI Taxonomy" id="1434109"/>
    <lineage>
        <taxon>Archaea</taxon>
        <taxon>Methanobacteriati</taxon>
        <taxon>Methanobacteriota</taxon>
        <taxon>Stenosarchaea group</taxon>
        <taxon>Methanomicrobia</taxon>
        <taxon>Methanosarcinales</taxon>
        <taxon>Methanosarcinaceae</taxon>
        <taxon>Methanosarcina</taxon>
    </lineage>
</organism>
<name>A0A0E3QN12_METBA</name>
<dbReference type="HOGENOM" id="CLU_161128_0_0_2"/>
<gene>
    <name evidence="1" type="ORF">MSBRW_2510</name>
</gene>